<feature type="chain" id="PRO_5042900019" description="Cellulase" evidence="1">
    <location>
        <begin position="18"/>
        <end position="197"/>
    </location>
</feature>
<accession>A0AAN8Q1H6</accession>
<dbReference type="Gene3D" id="2.40.40.10">
    <property type="entry name" value="RlpA-like domain"/>
    <property type="match status" value="1"/>
</dbReference>
<evidence type="ECO:0000256" key="1">
    <source>
        <dbReference type="SAM" id="SignalP"/>
    </source>
</evidence>
<name>A0AAN8Q1H6_PATCE</name>
<reference evidence="2 3" key="1">
    <citation type="submission" date="2024-01" db="EMBL/GenBank/DDBJ databases">
        <title>The genome of the rayed Mediterranean limpet Patella caerulea (Linnaeus, 1758).</title>
        <authorList>
            <person name="Anh-Thu Weber A."/>
            <person name="Halstead-Nussloch G."/>
        </authorList>
    </citation>
    <scope>NUCLEOTIDE SEQUENCE [LARGE SCALE GENOMIC DNA]</scope>
    <source>
        <strain evidence="2">AATW-2023a</strain>
        <tissue evidence="2">Whole specimen</tissue>
    </source>
</reference>
<dbReference type="CDD" id="cd22278">
    <property type="entry name" value="DPBB_GH45_endoglucanase"/>
    <property type="match status" value="1"/>
</dbReference>
<dbReference type="SUPFAM" id="SSF50685">
    <property type="entry name" value="Barwin-like endoglucanases"/>
    <property type="match status" value="1"/>
</dbReference>
<keyword evidence="3" id="KW-1185">Reference proteome</keyword>
<dbReference type="AlphaFoldDB" id="A0AAN8Q1H6"/>
<comment type="caution">
    <text evidence="2">The sequence shown here is derived from an EMBL/GenBank/DDBJ whole genome shotgun (WGS) entry which is preliminary data.</text>
</comment>
<keyword evidence="1" id="KW-0732">Signal</keyword>
<sequence>MLRLVIFVGALTALCHGQQKCTMQNGVRVYNGKRCASTTRYTDSNKGACGCGQQNSQFPWNHDHYVVAASQNLFDVSGGGKTWCGGSCGKCVKLTPTGGYIDGQGTAPQKKEPITFMITNLCPPWAPNESWCAAKGTPGGDVTPNHYGYEVHFDLENGAKQADKNGWDNPEVTWEFAPCTGSNTPSPSSWHNCECSH</sequence>
<dbReference type="InterPro" id="IPR036908">
    <property type="entry name" value="RlpA-like_sf"/>
</dbReference>
<dbReference type="Pfam" id="PF22514">
    <property type="entry name" value="EXPB1_D1"/>
    <property type="match status" value="1"/>
</dbReference>
<gene>
    <name evidence="2" type="ORF">SNE40_012505</name>
</gene>
<dbReference type="Proteomes" id="UP001347796">
    <property type="component" value="Unassembled WGS sequence"/>
</dbReference>
<feature type="signal peptide" evidence="1">
    <location>
        <begin position="1"/>
        <end position="17"/>
    </location>
</feature>
<protein>
    <recommendedName>
        <fullName evidence="4">Cellulase</fullName>
    </recommendedName>
</protein>
<evidence type="ECO:0000313" key="2">
    <source>
        <dbReference type="EMBL" id="KAK6180330.1"/>
    </source>
</evidence>
<evidence type="ECO:0000313" key="3">
    <source>
        <dbReference type="Proteomes" id="UP001347796"/>
    </source>
</evidence>
<dbReference type="EMBL" id="JAZGQO010000008">
    <property type="protein sequence ID" value="KAK6180330.1"/>
    <property type="molecule type" value="Genomic_DNA"/>
</dbReference>
<organism evidence="2 3">
    <name type="scientific">Patella caerulea</name>
    <name type="common">Rayed Mediterranean limpet</name>
    <dbReference type="NCBI Taxonomy" id="87958"/>
    <lineage>
        <taxon>Eukaryota</taxon>
        <taxon>Metazoa</taxon>
        <taxon>Spiralia</taxon>
        <taxon>Lophotrochozoa</taxon>
        <taxon>Mollusca</taxon>
        <taxon>Gastropoda</taxon>
        <taxon>Patellogastropoda</taxon>
        <taxon>Patelloidea</taxon>
        <taxon>Patellidae</taxon>
        <taxon>Patella</taxon>
    </lineage>
</organism>
<evidence type="ECO:0008006" key="4">
    <source>
        <dbReference type="Google" id="ProtNLM"/>
    </source>
</evidence>
<proteinExistence type="predicted"/>